<gene>
    <name evidence="2" type="ORF">LTRI10_LOCUS48326</name>
</gene>
<organism evidence="2 3">
    <name type="scientific">Linum trigynum</name>
    <dbReference type="NCBI Taxonomy" id="586398"/>
    <lineage>
        <taxon>Eukaryota</taxon>
        <taxon>Viridiplantae</taxon>
        <taxon>Streptophyta</taxon>
        <taxon>Embryophyta</taxon>
        <taxon>Tracheophyta</taxon>
        <taxon>Spermatophyta</taxon>
        <taxon>Magnoliopsida</taxon>
        <taxon>eudicotyledons</taxon>
        <taxon>Gunneridae</taxon>
        <taxon>Pentapetalae</taxon>
        <taxon>rosids</taxon>
        <taxon>fabids</taxon>
        <taxon>Malpighiales</taxon>
        <taxon>Linaceae</taxon>
        <taxon>Linum</taxon>
    </lineage>
</organism>
<evidence type="ECO:0000313" key="2">
    <source>
        <dbReference type="EMBL" id="CAL1408757.1"/>
    </source>
</evidence>
<accession>A0AAV2GF39</accession>
<dbReference type="AlphaFoldDB" id="A0AAV2GF39"/>
<dbReference type="EMBL" id="OZ034821">
    <property type="protein sequence ID" value="CAL1408757.1"/>
    <property type="molecule type" value="Genomic_DNA"/>
</dbReference>
<keyword evidence="3" id="KW-1185">Reference proteome</keyword>
<feature type="region of interest" description="Disordered" evidence="1">
    <location>
        <begin position="42"/>
        <end position="65"/>
    </location>
</feature>
<protein>
    <submittedName>
        <fullName evidence="2">Uncharacterized protein</fullName>
    </submittedName>
</protein>
<evidence type="ECO:0000313" key="3">
    <source>
        <dbReference type="Proteomes" id="UP001497516"/>
    </source>
</evidence>
<name>A0AAV2GF39_9ROSI</name>
<reference evidence="2 3" key="1">
    <citation type="submission" date="2024-04" db="EMBL/GenBank/DDBJ databases">
        <authorList>
            <person name="Fracassetti M."/>
        </authorList>
    </citation>
    <scope>NUCLEOTIDE SEQUENCE [LARGE SCALE GENOMIC DNA]</scope>
</reference>
<feature type="compositionally biased region" description="Basic and acidic residues" evidence="1">
    <location>
        <begin position="42"/>
        <end position="52"/>
    </location>
</feature>
<proteinExistence type="predicted"/>
<evidence type="ECO:0000256" key="1">
    <source>
        <dbReference type="SAM" id="MobiDB-lite"/>
    </source>
</evidence>
<sequence>MKLPHPRDLGPFPRFLGHQADLPPPCSAAECVRDHEFDGVKQHVSDDVESPDRSSPFPPYASDSREFPVRFRRDHRCDLQTIGC</sequence>
<dbReference type="Proteomes" id="UP001497516">
    <property type="component" value="Chromosome 8"/>
</dbReference>